<keyword evidence="9" id="KW-1185">Reference proteome</keyword>
<accession>A0A6A6RIT1</accession>
<evidence type="ECO:0000313" key="8">
    <source>
        <dbReference type="EMBL" id="KAF2635007.1"/>
    </source>
</evidence>
<keyword evidence="2 6" id="KW-0812">Transmembrane</keyword>
<dbReference type="PANTHER" id="PTHR33048:SF92">
    <property type="entry name" value="INTEGRAL MEMBRANE PROTEIN"/>
    <property type="match status" value="1"/>
</dbReference>
<organism evidence="8 9">
    <name type="scientific">Massarina eburnea CBS 473.64</name>
    <dbReference type="NCBI Taxonomy" id="1395130"/>
    <lineage>
        <taxon>Eukaryota</taxon>
        <taxon>Fungi</taxon>
        <taxon>Dikarya</taxon>
        <taxon>Ascomycota</taxon>
        <taxon>Pezizomycotina</taxon>
        <taxon>Dothideomycetes</taxon>
        <taxon>Pleosporomycetidae</taxon>
        <taxon>Pleosporales</taxon>
        <taxon>Massarineae</taxon>
        <taxon>Massarinaceae</taxon>
        <taxon>Massarina</taxon>
    </lineage>
</organism>
<comment type="similarity">
    <text evidence="5">Belongs to the SAT4 family.</text>
</comment>
<dbReference type="AlphaFoldDB" id="A0A6A6RIT1"/>
<evidence type="ECO:0000256" key="4">
    <source>
        <dbReference type="ARBA" id="ARBA00023136"/>
    </source>
</evidence>
<comment type="subcellular location">
    <subcellularLocation>
        <location evidence="1">Membrane</location>
        <topology evidence="1">Multi-pass membrane protein</topology>
    </subcellularLocation>
</comment>
<keyword evidence="4 6" id="KW-0472">Membrane</keyword>
<feature type="transmembrane region" description="Helical" evidence="6">
    <location>
        <begin position="55"/>
        <end position="78"/>
    </location>
</feature>
<dbReference type="EMBL" id="MU006811">
    <property type="protein sequence ID" value="KAF2635007.1"/>
    <property type="molecule type" value="Genomic_DNA"/>
</dbReference>
<sequence>MNFNWGYPIEHPPNCFNFKPWTIAQACWGLIMDAVIWSLPHCVVWKLQLRYAHKIAISIVFALGFLNILVAVFRITSLLYVEYHGDLIHDIFPALVRAYMQTSTAIVLACCPLMRPVFEKLIPTKLTRIGTPPLRTNRLQSVRVTPMIRVTTRIDVHNDSSPTPIISGSLHAANQEPYGPVFEVQRKLNEMS</sequence>
<dbReference type="InterPro" id="IPR052337">
    <property type="entry name" value="SAT4-like"/>
</dbReference>
<dbReference type="GO" id="GO:0016020">
    <property type="term" value="C:membrane"/>
    <property type="evidence" value="ECO:0007669"/>
    <property type="project" value="UniProtKB-SubCell"/>
</dbReference>
<evidence type="ECO:0000313" key="9">
    <source>
        <dbReference type="Proteomes" id="UP000799753"/>
    </source>
</evidence>
<evidence type="ECO:0000256" key="5">
    <source>
        <dbReference type="ARBA" id="ARBA00038359"/>
    </source>
</evidence>
<gene>
    <name evidence="8" type="ORF">P280DRAFT_412354</name>
</gene>
<dbReference type="Pfam" id="PF20684">
    <property type="entry name" value="Fung_rhodopsin"/>
    <property type="match status" value="1"/>
</dbReference>
<feature type="transmembrane region" description="Helical" evidence="6">
    <location>
        <begin position="98"/>
        <end position="118"/>
    </location>
</feature>
<dbReference type="OrthoDB" id="5401779at2759"/>
<protein>
    <recommendedName>
        <fullName evidence="7">Rhodopsin domain-containing protein</fullName>
    </recommendedName>
</protein>
<evidence type="ECO:0000256" key="1">
    <source>
        <dbReference type="ARBA" id="ARBA00004141"/>
    </source>
</evidence>
<evidence type="ECO:0000256" key="6">
    <source>
        <dbReference type="SAM" id="Phobius"/>
    </source>
</evidence>
<evidence type="ECO:0000256" key="3">
    <source>
        <dbReference type="ARBA" id="ARBA00022989"/>
    </source>
</evidence>
<keyword evidence="3 6" id="KW-1133">Transmembrane helix</keyword>
<dbReference type="PANTHER" id="PTHR33048">
    <property type="entry name" value="PTH11-LIKE INTEGRAL MEMBRANE PROTEIN (AFU_ORTHOLOGUE AFUA_5G11245)"/>
    <property type="match status" value="1"/>
</dbReference>
<name>A0A6A6RIT1_9PLEO</name>
<proteinExistence type="inferred from homology"/>
<dbReference type="Proteomes" id="UP000799753">
    <property type="component" value="Unassembled WGS sequence"/>
</dbReference>
<evidence type="ECO:0000256" key="2">
    <source>
        <dbReference type="ARBA" id="ARBA00022692"/>
    </source>
</evidence>
<dbReference type="InterPro" id="IPR049326">
    <property type="entry name" value="Rhodopsin_dom_fungi"/>
</dbReference>
<feature type="transmembrane region" description="Helical" evidence="6">
    <location>
        <begin position="20"/>
        <end position="43"/>
    </location>
</feature>
<feature type="domain" description="Rhodopsin" evidence="7">
    <location>
        <begin position="4"/>
        <end position="119"/>
    </location>
</feature>
<reference evidence="8" key="1">
    <citation type="journal article" date="2020" name="Stud. Mycol.">
        <title>101 Dothideomycetes genomes: a test case for predicting lifestyles and emergence of pathogens.</title>
        <authorList>
            <person name="Haridas S."/>
            <person name="Albert R."/>
            <person name="Binder M."/>
            <person name="Bloem J."/>
            <person name="Labutti K."/>
            <person name="Salamov A."/>
            <person name="Andreopoulos B."/>
            <person name="Baker S."/>
            <person name="Barry K."/>
            <person name="Bills G."/>
            <person name="Bluhm B."/>
            <person name="Cannon C."/>
            <person name="Castanera R."/>
            <person name="Culley D."/>
            <person name="Daum C."/>
            <person name="Ezra D."/>
            <person name="Gonzalez J."/>
            <person name="Henrissat B."/>
            <person name="Kuo A."/>
            <person name="Liang C."/>
            <person name="Lipzen A."/>
            <person name="Lutzoni F."/>
            <person name="Magnuson J."/>
            <person name="Mondo S."/>
            <person name="Nolan M."/>
            <person name="Ohm R."/>
            <person name="Pangilinan J."/>
            <person name="Park H.-J."/>
            <person name="Ramirez L."/>
            <person name="Alfaro M."/>
            <person name="Sun H."/>
            <person name="Tritt A."/>
            <person name="Yoshinaga Y."/>
            <person name="Zwiers L.-H."/>
            <person name="Turgeon B."/>
            <person name="Goodwin S."/>
            <person name="Spatafora J."/>
            <person name="Crous P."/>
            <person name="Grigoriev I."/>
        </authorList>
    </citation>
    <scope>NUCLEOTIDE SEQUENCE</scope>
    <source>
        <strain evidence="8">CBS 473.64</strain>
    </source>
</reference>
<evidence type="ECO:0000259" key="7">
    <source>
        <dbReference type="Pfam" id="PF20684"/>
    </source>
</evidence>